<dbReference type="SUPFAM" id="SSF48452">
    <property type="entry name" value="TPR-like"/>
    <property type="match status" value="1"/>
</dbReference>
<dbReference type="EMBL" id="JBHLWO010000007">
    <property type="protein sequence ID" value="MFC0321586.1"/>
    <property type="molecule type" value="Genomic_DNA"/>
</dbReference>
<keyword evidence="2" id="KW-1185">Reference proteome</keyword>
<dbReference type="InterPro" id="IPR011990">
    <property type="entry name" value="TPR-like_helical_dom_sf"/>
</dbReference>
<accession>A0ABV6HRS9</accession>
<reference evidence="1 2" key="1">
    <citation type="submission" date="2024-09" db="EMBL/GenBank/DDBJ databases">
        <authorList>
            <person name="Sun Q."/>
            <person name="Mori K."/>
        </authorList>
    </citation>
    <scope>NUCLEOTIDE SEQUENCE [LARGE SCALE GENOMIC DNA]</scope>
    <source>
        <strain evidence="1 2">CCM 7765</strain>
    </source>
</reference>
<dbReference type="RefSeq" id="WP_130856936.1">
    <property type="nucleotide sequence ID" value="NZ_JBHLWO010000007.1"/>
</dbReference>
<evidence type="ECO:0000313" key="1">
    <source>
        <dbReference type="EMBL" id="MFC0321586.1"/>
    </source>
</evidence>
<evidence type="ECO:0000313" key="2">
    <source>
        <dbReference type="Proteomes" id="UP001589774"/>
    </source>
</evidence>
<dbReference type="Proteomes" id="UP001589774">
    <property type="component" value="Unassembled WGS sequence"/>
</dbReference>
<dbReference type="PROSITE" id="PS51257">
    <property type="entry name" value="PROKAR_LIPOPROTEIN"/>
    <property type="match status" value="1"/>
</dbReference>
<comment type="caution">
    <text evidence="1">The sequence shown here is derived from an EMBL/GenBank/DDBJ whole genome shotgun (WGS) entry which is preliminary data.</text>
</comment>
<dbReference type="Gene3D" id="1.25.40.390">
    <property type="match status" value="1"/>
</dbReference>
<organism evidence="1 2">
    <name type="scientific">Olivibacter oleidegradans</name>
    <dbReference type="NCBI Taxonomy" id="760123"/>
    <lineage>
        <taxon>Bacteria</taxon>
        <taxon>Pseudomonadati</taxon>
        <taxon>Bacteroidota</taxon>
        <taxon>Sphingobacteriia</taxon>
        <taxon>Sphingobacteriales</taxon>
        <taxon>Sphingobacteriaceae</taxon>
        <taxon>Olivibacter</taxon>
    </lineage>
</organism>
<sequence length="542" mass="60456">MDTINKFKKYSILFIAFIGLAVGQSCTDKFEEINTSPVGVTDDQANADYALIASFLAQAQRDIIPEDVGEYQLANNLCSDAYGGYFGAQAPFVGNANNLTYSLVQGWYQAIWVQRYIKAMNPVYRVIELTKEDQNLQDIYAFSLVLKVAAMHRTSDKVGPIIYSKYNVINDDGGISYDSQEQAYTLFFEDLNKAIDILKTIQNNEDSPAMQKADLAYTSKRYSHWLKFANTLRLRLALRIAYVNPTLAKTEGEKALDPVNGGLLENVVDNCYITLSVDHPLNIITSSWSDTRLGAPFESILRGYNDPRLPKLFLTATDPAVAGQYKGIRSGINIDAKSRYDNYSKLQPQAMKMQLMVAPESWFLKAEAALRGWSNAGDAKTNYETGIDRSFEMYNLTAQASAYKNDATSMAMPYVDPKAVKSGENDVAASSPYLSKITIKWDDAATSATKLERIITQKWIAIFPDGDEAWAEYRRTSYPILFPVVVNYSGGTIPTIPGVRRMPYPQREYNSNSAAVAEAVEMLGGQDNGGTRLWWDVADKTF</sequence>
<name>A0ABV6HRS9_9SPHI</name>
<gene>
    <name evidence="1" type="ORF">ACFFI0_24950</name>
</gene>
<dbReference type="InterPro" id="IPR024302">
    <property type="entry name" value="SusD-like"/>
</dbReference>
<protein>
    <submittedName>
        <fullName evidence="1">SusD/RagB family nutrient-binding outer membrane lipoprotein</fullName>
    </submittedName>
</protein>
<proteinExistence type="predicted"/>
<dbReference type="Pfam" id="PF12741">
    <property type="entry name" value="SusD-like"/>
    <property type="match status" value="1"/>
</dbReference>
<keyword evidence="1" id="KW-0449">Lipoprotein</keyword>